<dbReference type="InterPro" id="IPR001828">
    <property type="entry name" value="ANF_lig-bd_rcpt"/>
</dbReference>
<keyword evidence="8" id="KW-1185">Reference proteome</keyword>
<protein>
    <recommendedName>
        <fullName evidence="6">Receptor ligand binding region domain-containing protein</fullName>
    </recommendedName>
</protein>
<evidence type="ECO:0000259" key="6">
    <source>
        <dbReference type="Pfam" id="PF01094"/>
    </source>
</evidence>
<accession>A0A4Z2AZP9</accession>
<feature type="domain" description="Receptor ligand binding region" evidence="6">
    <location>
        <begin position="47"/>
        <end position="151"/>
    </location>
</feature>
<keyword evidence="3" id="KW-1133">Transmembrane helix</keyword>
<dbReference type="SUPFAM" id="SSF53822">
    <property type="entry name" value="Periplasmic binding protein-like I"/>
    <property type="match status" value="1"/>
</dbReference>
<reference evidence="7 8" key="1">
    <citation type="submission" date="2019-04" db="EMBL/GenBank/DDBJ databases">
        <title>The sequence and de novo assembly of Takifugu bimaculatus genome using PacBio and Hi-C technologies.</title>
        <authorList>
            <person name="Xu P."/>
            <person name="Liu B."/>
            <person name="Zhou Z."/>
        </authorList>
    </citation>
    <scope>NUCLEOTIDE SEQUENCE [LARGE SCALE GENOMIC DNA]</scope>
    <source>
        <strain evidence="7">TB-2018</strain>
        <tissue evidence="7">Muscle</tissue>
    </source>
</reference>
<name>A0A4Z2AZP9_9TELE</name>
<dbReference type="EMBL" id="SWLE01000022">
    <property type="protein sequence ID" value="TNM85029.1"/>
    <property type="molecule type" value="Genomic_DNA"/>
</dbReference>
<dbReference type="AlphaFoldDB" id="A0A4Z2AZP9"/>
<feature type="region of interest" description="Disordered" evidence="5">
    <location>
        <begin position="144"/>
        <end position="167"/>
    </location>
</feature>
<evidence type="ECO:0000256" key="5">
    <source>
        <dbReference type="SAM" id="MobiDB-lite"/>
    </source>
</evidence>
<sequence>MSPSSDAPISSKLNKPPCFRLEGEPAPPRVVCLILKRRDAAWRAAGFSILQDIMASAVANNWQVTARSVGNIVDPIEYRRIIEEMDRRQEKRFLIDCEVDRINSILEQVVTSGKNGRGYHYILANLGFSNMSLDRVFSGGANITGLPDHQPGQPHRPAVPPALGAPG</sequence>
<proteinExistence type="predicted"/>
<dbReference type="Pfam" id="PF01094">
    <property type="entry name" value="ANF_receptor"/>
    <property type="match status" value="1"/>
</dbReference>
<evidence type="ECO:0000313" key="7">
    <source>
        <dbReference type="EMBL" id="TNM85029.1"/>
    </source>
</evidence>
<evidence type="ECO:0000313" key="8">
    <source>
        <dbReference type="Proteomes" id="UP000516260"/>
    </source>
</evidence>
<dbReference type="GO" id="GO:0016020">
    <property type="term" value="C:membrane"/>
    <property type="evidence" value="ECO:0007669"/>
    <property type="project" value="UniProtKB-SubCell"/>
</dbReference>
<comment type="caution">
    <text evidence="7">The sequence shown here is derived from an EMBL/GenBank/DDBJ whole genome shotgun (WGS) entry which is preliminary data.</text>
</comment>
<dbReference type="FunFam" id="3.40.50.2300:FF:000004">
    <property type="entry name" value="Glutamate receptor, ionotropic, AMPA 2"/>
    <property type="match status" value="1"/>
</dbReference>
<dbReference type="Proteomes" id="UP000516260">
    <property type="component" value="Chromosome 9"/>
</dbReference>
<organism evidence="7 8">
    <name type="scientific">Takifugu bimaculatus</name>
    <dbReference type="NCBI Taxonomy" id="433685"/>
    <lineage>
        <taxon>Eukaryota</taxon>
        <taxon>Metazoa</taxon>
        <taxon>Chordata</taxon>
        <taxon>Craniata</taxon>
        <taxon>Vertebrata</taxon>
        <taxon>Euteleostomi</taxon>
        <taxon>Actinopterygii</taxon>
        <taxon>Neopterygii</taxon>
        <taxon>Teleostei</taxon>
        <taxon>Neoteleostei</taxon>
        <taxon>Acanthomorphata</taxon>
        <taxon>Eupercaria</taxon>
        <taxon>Tetraodontiformes</taxon>
        <taxon>Tetradontoidea</taxon>
        <taxon>Tetraodontidae</taxon>
        <taxon>Takifugu</taxon>
    </lineage>
</organism>
<keyword evidence="4" id="KW-0472">Membrane</keyword>
<evidence type="ECO:0000256" key="2">
    <source>
        <dbReference type="ARBA" id="ARBA00022692"/>
    </source>
</evidence>
<comment type="subcellular location">
    <subcellularLocation>
        <location evidence="1">Membrane</location>
    </subcellularLocation>
</comment>
<evidence type="ECO:0000256" key="4">
    <source>
        <dbReference type="ARBA" id="ARBA00023136"/>
    </source>
</evidence>
<gene>
    <name evidence="7" type="ORF">fugu_009207</name>
</gene>
<evidence type="ECO:0000256" key="1">
    <source>
        <dbReference type="ARBA" id="ARBA00004370"/>
    </source>
</evidence>
<dbReference type="Gene3D" id="3.40.50.2300">
    <property type="match status" value="1"/>
</dbReference>
<keyword evidence="2" id="KW-0812">Transmembrane</keyword>
<evidence type="ECO:0000256" key="3">
    <source>
        <dbReference type="ARBA" id="ARBA00022989"/>
    </source>
</evidence>
<dbReference type="InterPro" id="IPR028082">
    <property type="entry name" value="Peripla_BP_I"/>
</dbReference>